<dbReference type="CDD" id="cd06257">
    <property type="entry name" value="DnaJ"/>
    <property type="match status" value="1"/>
</dbReference>
<evidence type="ECO:0000313" key="4">
    <source>
        <dbReference type="Proteomes" id="UP001142055"/>
    </source>
</evidence>
<keyword evidence="4" id="KW-1185">Reference proteome</keyword>
<dbReference type="InterPro" id="IPR036869">
    <property type="entry name" value="J_dom_sf"/>
</dbReference>
<dbReference type="AlphaFoldDB" id="A0A9Q0M074"/>
<dbReference type="PANTHER" id="PTHR44873">
    <property type="entry name" value="DNAJ HOMOLOG SUBFAMILY C MEMBER 30, MITOCHONDRIAL"/>
    <property type="match status" value="1"/>
</dbReference>
<accession>A0A9Q0M074</accession>
<reference evidence="3" key="1">
    <citation type="submission" date="2022-12" db="EMBL/GenBank/DDBJ databases">
        <title>Genome assemblies of Blomia tropicalis.</title>
        <authorList>
            <person name="Cui Y."/>
        </authorList>
    </citation>
    <scope>NUCLEOTIDE SEQUENCE</scope>
    <source>
        <tissue evidence="3">Adult mites</tissue>
    </source>
</reference>
<evidence type="ECO:0000313" key="3">
    <source>
        <dbReference type="EMBL" id="KAJ6216514.1"/>
    </source>
</evidence>
<dbReference type="InterPro" id="IPR001623">
    <property type="entry name" value="DnaJ_domain"/>
</dbReference>
<dbReference type="PROSITE" id="PS00636">
    <property type="entry name" value="DNAJ_1"/>
    <property type="match status" value="1"/>
</dbReference>
<dbReference type="Gene3D" id="1.10.287.110">
    <property type="entry name" value="DnaJ domain"/>
    <property type="match status" value="1"/>
</dbReference>
<dbReference type="PANTHER" id="PTHR44873:SF1">
    <property type="entry name" value="DNAJ HOMOLOG SUBFAMILY C MEMBER 30, MITOCHONDRIAL"/>
    <property type="match status" value="1"/>
</dbReference>
<organism evidence="3 4">
    <name type="scientific">Blomia tropicalis</name>
    <name type="common">Mite</name>
    <dbReference type="NCBI Taxonomy" id="40697"/>
    <lineage>
        <taxon>Eukaryota</taxon>
        <taxon>Metazoa</taxon>
        <taxon>Ecdysozoa</taxon>
        <taxon>Arthropoda</taxon>
        <taxon>Chelicerata</taxon>
        <taxon>Arachnida</taxon>
        <taxon>Acari</taxon>
        <taxon>Acariformes</taxon>
        <taxon>Sarcoptiformes</taxon>
        <taxon>Astigmata</taxon>
        <taxon>Glycyphagoidea</taxon>
        <taxon>Echimyopodidae</taxon>
        <taxon>Blomia</taxon>
    </lineage>
</organism>
<dbReference type="Pfam" id="PF00226">
    <property type="entry name" value="DnaJ"/>
    <property type="match status" value="1"/>
</dbReference>
<keyword evidence="1" id="KW-1133">Transmembrane helix</keyword>
<feature type="domain" description="J" evidence="2">
    <location>
        <begin position="25"/>
        <end position="89"/>
    </location>
</feature>
<dbReference type="EMBL" id="JAPWDV010000003">
    <property type="protein sequence ID" value="KAJ6216514.1"/>
    <property type="molecule type" value="Genomic_DNA"/>
</dbReference>
<sequence length="230" mass="26689">MYILKHAHPLFYGKFASSHSHKHICKYEILGLTPSATEKQIKDAYYKKSMKYHPDRNKALDAADLFQQLNIAYETLSNKQLRQEYDVSRGYNRIPKNSLRGNTEESTESMDIKFNRKIHSRLRKTGSNFKIKKEGADFNRPNSYIKIKNEDEFYDHLPEDMKKTYKEYLRAVKEKHEEAKKESGESLSSNSAALILAFTVIFSVIALVELIGRSANIFPVKLPPPERPEK</sequence>
<name>A0A9Q0M074_BLOTA</name>
<evidence type="ECO:0000259" key="2">
    <source>
        <dbReference type="PROSITE" id="PS50076"/>
    </source>
</evidence>
<dbReference type="Proteomes" id="UP001142055">
    <property type="component" value="Chromosome 3"/>
</dbReference>
<dbReference type="PROSITE" id="PS50076">
    <property type="entry name" value="DNAJ_2"/>
    <property type="match status" value="1"/>
</dbReference>
<proteinExistence type="predicted"/>
<keyword evidence="1" id="KW-0812">Transmembrane</keyword>
<dbReference type="PRINTS" id="PR00625">
    <property type="entry name" value="JDOMAIN"/>
</dbReference>
<dbReference type="InterPro" id="IPR053025">
    <property type="entry name" value="Mito_ATP_Synthase-Asso"/>
</dbReference>
<keyword evidence="1" id="KW-0472">Membrane</keyword>
<gene>
    <name evidence="3" type="ORF">RDWZM_007671</name>
</gene>
<dbReference type="InterPro" id="IPR018253">
    <property type="entry name" value="DnaJ_domain_CS"/>
</dbReference>
<evidence type="ECO:0000256" key="1">
    <source>
        <dbReference type="SAM" id="Phobius"/>
    </source>
</evidence>
<dbReference type="SUPFAM" id="SSF46565">
    <property type="entry name" value="Chaperone J-domain"/>
    <property type="match status" value="1"/>
</dbReference>
<protein>
    <recommendedName>
        <fullName evidence="2">J domain-containing protein</fullName>
    </recommendedName>
</protein>
<comment type="caution">
    <text evidence="3">The sequence shown here is derived from an EMBL/GenBank/DDBJ whole genome shotgun (WGS) entry which is preliminary data.</text>
</comment>
<dbReference type="SMART" id="SM00271">
    <property type="entry name" value="DnaJ"/>
    <property type="match status" value="1"/>
</dbReference>
<feature type="transmembrane region" description="Helical" evidence="1">
    <location>
        <begin position="192"/>
        <end position="212"/>
    </location>
</feature>